<keyword evidence="1" id="KW-1133">Transmembrane helix</keyword>
<evidence type="ECO:0000256" key="1">
    <source>
        <dbReference type="SAM" id="Phobius"/>
    </source>
</evidence>
<keyword evidence="1" id="KW-0812">Transmembrane</keyword>
<feature type="transmembrane region" description="Helical" evidence="1">
    <location>
        <begin position="1245"/>
        <end position="1264"/>
    </location>
</feature>
<sequence length="1489" mass="170095">MKKLIYFLFAFCCFFPVSKSSEILECQSKKAVKSGSEFCINDNNTEGNQEYGSIAPIGAGNTKFLATWQGQDESGYEIFAQIYNSEDGTKNGDELQVNNFSENDQKYPAITSIGEYYDSFVITWQSFDQDFDGYGIFAQLFNSEDGSKIGEEFQVNSNSISTQEFPAITSIGQNGVRFVVTWQGFDQDSSGYNIYAQLFKSEDGSKIGEEFQVNSNSISTQEFPAITSITQDKEKFVVTWQGLDQDSSGYNIYAQLFDSEDGSKIGEEFQVNNYTEYDQESPAITSIGSSKEKFVVTWQGFDQDSDGYGIFAQLFKTEDGSKIGEEFQVNNYTENDQKSPDITSIYSENVEKFVITWASNNQDGSVYGIFAQLFDSENGSKIGVEFQVNKEWMVDQNYPAITSIASGNNEEGKFIIAWTSFDQDENNNDLFAQIYSSDLICDCEQGYYSNFTNPNNCFPCSKGQYQNQTGQTQCLTCPSGSYQNEKGQSECIECASGTFNPDSGSTSIVNCIECGEGQYQDQQGQSECLICLEGSYQNETGQIGCYHCSEGEYQDQNGQKQCFNCQPGSYQNETGQGECQKCHSGTFNPDYGSISIDNCTLCSYGEYQSKNGQSKCLNCQPGSYQNETGQGECLKCTYGTYNPDSGSISIDNCIQCGEGQYQDRQGETECLNCQPGSYQNEKGQSQCKNCSTGTYNQEVGSETVDDCLKCPMGEYTDKEAQSSCPPCQMGQYSNQMGSTNCTECVSGYYNSDERQTTCQFCQAGTYQNAKGAINCKSCPFNTWQANTGSEECEYCPLWSETLSIKTSSINQCYCKIGYYGEPGEYCSECPAEGICDTFNQHHPIPKSGFWSSKDNPNTLIECQISEACPGLGIEICNNSLGYAGYQCTECLNGFYKVDYKCAECPINANFRLFLIFAVFMLLILFLLYIAKKATAYFGSFTISFSFFQFLAIVYQLNVDWPTNLSNTLQLFNPFDFNLDNLATECSFNFSYSEKWYIAQSSPIIFLILFILIYLTLFLHSKTIHKFNLDLINNSVFEKCPKLFYKPSKRVDQKFLYYLHLIKYNLLSPFFQCLSKNELVKLKNIFINFYLTLLTLLYLILSSKCLEIFDCKYNSKSKKYIFQIETQYTCFGDNQEWNNLLIFSIIFIILYIVGIPILILYLLIKNSKIMNEKQFDLRFGLLCSRYSKSFFYWEVVIMLRKLFLAILKTFFINSTFIQLILLVCLMTVSLLLQFKYHPYLTNRHNFLESIQLIISIIILFSGLIFNSNELYNNASFQKKLFVTVIVSIIIIGVFLLFLITLVDIQHRFKVNRRNNKFDLNSQKQKKLIQILLKNNRKINTLSLLFNWLITLNNKNSKKIFYLFKKIYIQINGGNDDVDVSGSSGGVGGEKDHQIKIEKQNYRNNKNLMKLNNSRLKNINLFQELFNSHILILFLRWYNIQANPIQKIRIKNLLQFFFQYKYIEPWREQKQEYLKKKRKHLKIVTLFSKKK</sequence>
<keyword evidence="1" id="KW-0472">Membrane</keyword>
<name>A0AAV7YJ85_9EUKA</name>
<feature type="transmembrane region" description="Helical" evidence="1">
    <location>
        <begin position="910"/>
        <end position="929"/>
    </location>
</feature>
<dbReference type="Gene3D" id="2.10.50.10">
    <property type="entry name" value="Tumor Necrosis Factor Receptor, subunit A, domain 2"/>
    <property type="match status" value="5"/>
</dbReference>
<gene>
    <name evidence="4" type="ORF">M0812_25628</name>
</gene>
<feature type="transmembrane region" description="Helical" evidence="1">
    <location>
        <begin position="996"/>
        <end position="1018"/>
    </location>
</feature>
<dbReference type="EMBL" id="JANTQA010000060">
    <property type="protein sequence ID" value="KAJ3427997.1"/>
    <property type="molecule type" value="Genomic_DNA"/>
</dbReference>
<dbReference type="InterPro" id="IPR011641">
    <property type="entry name" value="Tyr-kin_ephrin_A/B_rcpt-like"/>
</dbReference>
<keyword evidence="2" id="KW-0732">Signal</keyword>
<dbReference type="InterPro" id="IPR009030">
    <property type="entry name" value="Growth_fac_rcpt_cys_sf"/>
</dbReference>
<feature type="domain" description="Tyrosine-protein kinase ephrin type A/B receptor-like" evidence="3">
    <location>
        <begin position="551"/>
        <end position="599"/>
    </location>
</feature>
<reference evidence="4" key="1">
    <citation type="submission" date="2022-08" db="EMBL/GenBank/DDBJ databases">
        <title>Novel sulphate-reducing endosymbionts in the free-living metamonad Anaeramoeba.</title>
        <authorList>
            <person name="Jerlstrom-Hultqvist J."/>
            <person name="Cepicka I."/>
            <person name="Gallot-Lavallee L."/>
            <person name="Salas-Leiva D."/>
            <person name="Curtis B.A."/>
            <person name="Zahonova K."/>
            <person name="Pipaliya S."/>
            <person name="Dacks J."/>
            <person name="Roger A.J."/>
        </authorList>
    </citation>
    <scope>NUCLEOTIDE SEQUENCE</scope>
    <source>
        <strain evidence="4">Busselton2</strain>
    </source>
</reference>
<proteinExistence type="predicted"/>
<feature type="transmembrane region" description="Helical" evidence="1">
    <location>
        <begin position="1084"/>
        <end position="1100"/>
    </location>
</feature>
<evidence type="ECO:0000313" key="4">
    <source>
        <dbReference type="EMBL" id="KAJ3427997.1"/>
    </source>
</evidence>
<dbReference type="CDD" id="cd00185">
    <property type="entry name" value="TNFRSF"/>
    <property type="match status" value="2"/>
</dbReference>
<evidence type="ECO:0000313" key="5">
    <source>
        <dbReference type="Proteomes" id="UP001146793"/>
    </source>
</evidence>
<feature type="signal peptide" evidence="2">
    <location>
        <begin position="1"/>
        <end position="20"/>
    </location>
</feature>
<feature type="chain" id="PRO_5043675675" evidence="2">
    <location>
        <begin position="21"/>
        <end position="1489"/>
    </location>
</feature>
<feature type="transmembrane region" description="Helical" evidence="1">
    <location>
        <begin position="1215"/>
        <end position="1233"/>
    </location>
</feature>
<dbReference type="SUPFAM" id="SSF57184">
    <property type="entry name" value="Growth factor receptor domain"/>
    <property type="match status" value="3"/>
</dbReference>
<accession>A0AAV7YJ85</accession>
<feature type="transmembrane region" description="Helical" evidence="1">
    <location>
        <begin position="1140"/>
        <end position="1163"/>
    </location>
</feature>
<evidence type="ECO:0000259" key="3">
    <source>
        <dbReference type="Pfam" id="PF07699"/>
    </source>
</evidence>
<feature type="transmembrane region" description="Helical" evidence="1">
    <location>
        <begin position="936"/>
        <end position="956"/>
    </location>
</feature>
<protein>
    <submittedName>
        <fullName evidence="4">Insulin-like growth factor binding proteinn-terminal</fullName>
    </submittedName>
</protein>
<dbReference type="Pfam" id="PF07699">
    <property type="entry name" value="Ephrin_rec_like"/>
    <property type="match status" value="5"/>
</dbReference>
<organism evidence="4 5">
    <name type="scientific">Anaeramoeba flamelloides</name>
    <dbReference type="NCBI Taxonomy" id="1746091"/>
    <lineage>
        <taxon>Eukaryota</taxon>
        <taxon>Metamonada</taxon>
        <taxon>Anaeramoebidae</taxon>
        <taxon>Anaeramoeba</taxon>
    </lineage>
</organism>
<dbReference type="SMART" id="SM00261">
    <property type="entry name" value="FU"/>
    <property type="match status" value="5"/>
</dbReference>
<evidence type="ECO:0000256" key="2">
    <source>
        <dbReference type="SAM" id="SignalP"/>
    </source>
</evidence>
<dbReference type="InterPro" id="IPR006212">
    <property type="entry name" value="Furin_repeat"/>
</dbReference>
<feature type="domain" description="Tyrosine-protein kinase ephrin type A/B receptor-like" evidence="3">
    <location>
        <begin position="764"/>
        <end position="812"/>
    </location>
</feature>
<feature type="transmembrane region" description="Helical" evidence="1">
    <location>
        <begin position="1279"/>
        <end position="1303"/>
    </location>
</feature>
<dbReference type="PANTHER" id="PTHR46967">
    <property type="entry name" value="INSULIN-LIKE GROWTH FACTOR BINDING PROTEIN,N-TERMINAL"/>
    <property type="match status" value="1"/>
</dbReference>
<dbReference type="Proteomes" id="UP001146793">
    <property type="component" value="Unassembled WGS sequence"/>
</dbReference>
<comment type="caution">
    <text evidence="4">The sequence shown here is derived from an EMBL/GenBank/DDBJ whole genome shotgun (WGS) entry which is preliminary data.</text>
</comment>
<dbReference type="PANTHER" id="PTHR46967:SF1">
    <property type="entry name" value="KERATIN-ASSOCIATED PROTEIN 16-1-LIKE"/>
    <property type="match status" value="1"/>
</dbReference>
<feature type="domain" description="Tyrosine-protein kinase ephrin type A/B receptor-like" evidence="3">
    <location>
        <begin position="659"/>
        <end position="707"/>
    </location>
</feature>
<feature type="domain" description="Tyrosine-protein kinase ephrin type A/B receptor-like" evidence="3">
    <location>
        <begin position="606"/>
        <end position="653"/>
    </location>
</feature>
<dbReference type="SMART" id="SM01411">
    <property type="entry name" value="Ephrin_rec_like"/>
    <property type="match status" value="7"/>
</dbReference>
<feature type="domain" description="Tyrosine-protein kinase ephrin type A/B receptor-like" evidence="3">
    <location>
        <begin position="469"/>
        <end position="511"/>
    </location>
</feature>